<comment type="caution">
    <text evidence="2">The sequence shown here is derived from an EMBL/GenBank/DDBJ whole genome shotgun (WGS) entry which is preliminary data.</text>
</comment>
<gene>
    <name evidence="2" type="ORF">HK097_000491</name>
</gene>
<dbReference type="Proteomes" id="UP001212841">
    <property type="component" value="Unassembled WGS sequence"/>
</dbReference>
<evidence type="ECO:0000313" key="3">
    <source>
        <dbReference type="Proteomes" id="UP001212841"/>
    </source>
</evidence>
<proteinExistence type="predicted"/>
<organism evidence="2 3">
    <name type="scientific">Rhizophlyctis rosea</name>
    <dbReference type="NCBI Taxonomy" id="64517"/>
    <lineage>
        <taxon>Eukaryota</taxon>
        <taxon>Fungi</taxon>
        <taxon>Fungi incertae sedis</taxon>
        <taxon>Chytridiomycota</taxon>
        <taxon>Chytridiomycota incertae sedis</taxon>
        <taxon>Chytridiomycetes</taxon>
        <taxon>Rhizophlyctidales</taxon>
        <taxon>Rhizophlyctidaceae</taxon>
        <taxon>Rhizophlyctis</taxon>
    </lineage>
</organism>
<sequence>MTRASTRDTEQRYQQFRVDAETRGEKMLGDLSGHVETLQKEKEERAGEQRLLREQRELEGALKFEREKEDQEDFQR</sequence>
<protein>
    <submittedName>
        <fullName evidence="2">Uncharacterized protein</fullName>
    </submittedName>
</protein>
<keyword evidence="3" id="KW-1185">Reference proteome</keyword>
<dbReference type="AlphaFoldDB" id="A0AAD5WZG1"/>
<feature type="region of interest" description="Disordered" evidence="1">
    <location>
        <begin position="1"/>
        <end position="21"/>
    </location>
</feature>
<reference evidence="2" key="1">
    <citation type="submission" date="2020-05" db="EMBL/GenBank/DDBJ databases">
        <title>Phylogenomic resolution of chytrid fungi.</title>
        <authorList>
            <person name="Stajich J.E."/>
            <person name="Amses K."/>
            <person name="Simmons R."/>
            <person name="Seto K."/>
            <person name="Myers J."/>
            <person name="Bonds A."/>
            <person name="Quandt C.A."/>
            <person name="Barry K."/>
            <person name="Liu P."/>
            <person name="Grigoriev I."/>
            <person name="Longcore J.E."/>
            <person name="James T.Y."/>
        </authorList>
    </citation>
    <scope>NUCLEOTIDE SEQUENCE</scope>
    <source>
        <strain evidence="2">JEL0318</strain>
    </source>
</reference>
<evidence type="ECO:0000313" key="2">
    <source>
        <dbReference type="EMBL" id="KAJ3046812.1"/>
    </source>
</evidence>
<accession>A0AAD5WZG1</accession>
<evidence type="ECO:0000256" key="1">
    <source>
        <dbReference type="SAM" id="MobiDB-lite"/>
    </source>
</evidence>
<feature type="compositionally biased region" description="Basic and acidic residues" evidence="1">
    <location>
        <begin position="1"/>
        <end position="11"/>
    </location>
</feature>
<name>A0AAD5WZG1_9FUNG</name>
<dbReference type="EMBL" id="JADGJD010001086">
    <property type="protein sequence ID" value="KAJ3046812.1"/>
    <property type="molecule type" value="Genomic_DNA"/>
</dbReference>